<protein>
    <submittedName>
        <fullName evidence="1">Uncharacterized protein</fullName>
    </submittedName>
</protein>
<evidence type="ECO:0000313" key="2">
    <source>
        <dbReference type="Proteomes" id="UP000803884"/>
    </source>
</evidence>
<comment type="caution">
    <text evidence="1">The sequence shown here is derived from an EMBL/GenBank/DDBJ whole genome shotgun (WGS) entry which is preliminary data.</text>
</comment>
<organism evidence="1 2">
    <name type="scientific">Cladosporium halotolerans</name>
    <dbReference type="NCBI Taxonomy" id="1052096"/>
    <lineage>
        <taxon>Eukaryota</taxon>
        <taxon>Fungi</taxon>
        <taxon>Dikarya</taxon>
        <taxon>Ascomycota</taxon>
        <taxon>Pezizomycotina</taxon>
        <taxon>Dothideomycetes</taxon>
        <taxon>Dothideomycetidae</taxon>
        <taxon>Cladosporiales</taxon>
        <taxon>Cladosporiaceae</taxon>
        <taxon>Cladosporium</taxon>
    </lineage>
</organism>
<proteinExistence type="predicted"/>
<name>A0AB34KK16_9PEZI</name>
<sequence>MKAGKSVDTDMFQRPVQWVLTRCKREMREIDLIMLISPYEADLLLPTLTSPIITLHLYKPRCNAGFSPLDNMDLFTVSAAVGYGQLVLPRPLSVQLGLFAGQLYISSYEDYLEICKFLGFSTKLMSKKMEDEGWDIGTDGFILRDGKGRVGGSSGLEKSPTNFLKVLLSKIRRNGDTISKTDMGRFLEGQVFQKLYWQQ</sequence>
<dbReference type="Proteomes" id="UP000803884">
    <property type="component" value="Unassembled WGS sequence"/>
</dbReference>
<gene>
    <name evidence="1" type="ORF">WHR41_06421</name>
</gene>
<dbReference type="AlphaFoldDB" id="A0AB34KK16"/>
<evidence type="ECO:0000313" key="1">
    <source>
        <dbReference type="EMBL" id="KAL1585105.1"/>
    </source>
</evidence>
<accession>A0AB34KK16</accession>
<dbReference type="RefSeq" id="XP_069228211.1">
    <property type="nucleotide sequence ID" value="XM_069375026.1"/>
</dbReference>
<dbReference type="EMBL" id="JAAQHG020000021">
    <property type="protein sequence ID" value="KAL1585105.1"/>
    <property type="molecule type" value="Genomic_DNA"/>
</dbReference>
<keyword evidence="2" id="KW-1185">Reference proteome</keyword>
<dbReference type="GeneID" id="96007864"/>
<reference evidence="1 2" key="1">
    <citation type="journal article" date="2020" name="Microbiol. Resour. Announc.">
        <title>Draft Genome Sequence of a Cladosporium Species Isolated from the Mesophotic Ascidian Didemnum maculosum.</title>
        <authorList>
            <person name="Gioti A."/>
            <person name="Siaperas R."/>
            <person name="Nikolaivits E."/>
            <person name="Le Goff G."/>
            <person name="Ouazzani J."/>
            <person name="Kotoulas G."/>
            <person name="Topakas E."/>
        </authorList>
    </citation>
    <scope>NUCLEOTIDE SEQUENCE [LARGE SCALE GENOMIC DNA]</scope>
    <source>
        <strain evidence="1 2">TM138-S3</strain>
    </source>
</reference>